<gene>
    <name evidence="1" type="ORF">HBF32_07965</name>
</gene>
<proteinExistence type="predicted"/>
<reference evidence="1 2" key="1">
    <citation type="journal article" date="2006" name="Int. J. Syst. Evol. Microbiol.">
        <title>Dyella yeojuensis sp. nov., isolated from greenhouse soil in Korea.</title>
        <authorList>
            <person name="Kim B.Y."/>
            <person name="Weon H.Y."/>
            <person name="Lee K.H."/>
            <person name="Seok S.J."/>
            <person name="Kwon S.W."/>
            <person name="Go S.J."/>
            <person name="Stackebrandt E."/>
        </authorList>
    </citation>
    <scope>NUCLEOTIDE SEQUENCE [LARGE SCALE GENOMIC DNA]</scope>
    <source>
        <strain evidence="1 2">DSM 17673</strain>
    </source>
</reference>
<comment type="caution">
    <text evidence="1">The sequence shown here is derived from an EMBL/GenBank/DDBJ whole genome shotgun (WGS) entry which is preliminary data.</text>
</comment>
<accession>A0A7X5QU02</accession>
<keyword evidence="2" id="KW-1185">Reference proteome</keyword>
<protein>
    <submittedName>
        <fullName evidence="1">Uncharacterized protein</fullName>
    </submittedName>
</protein>
<dbReference type="AlphaFoldDB" id="A0A7X5QU02"/>
<evidence type="ECO:0000313" key="2">
    <source>
        <dbReference type="Proteomes" id="UP000518878"/>
    </source>
</evidence>
<name>A0A7X5QU02_9GAMM</name>
<organism evidence="1 2">
    <name type="scientific">Luteibacter yeojuensis</name>
    <dbReference type="NCBI Taxonomy" id="345309"/>
    <lineage>
        <taxon>Bacteria</taxon>
        <taxon>Pseudomonadati</taxon>
        <taxon>Pseudomonadota</taxon>
        <taxon>Gammaproteobacteria</taxon>
        <taxon>Lysobacterales</taxon>
        <taxon>Rhodanobacteraceae</taxon>
        <taxon>Luteibacter</taxon>
    </lineage>
</organism>
<dbReference type="RefSeq" id="WP_166699144.1">
    <property type="nucleotide sequence ID" value="NZ_JAAQTL010000001.1"/>
</dbReference>
<evidence type="ECO:0000313" key="1">
    <source>
        <dbReference type="EMBL" id="NID15397.1"/>
    </source>
</evidence>
<dbReference type="Proteomes" id="UP000518878">
    <property type="component" value="Unassembled WGS sequence"/>
</dbReference>
<sequence length="123" mass="12691">MSRFYAPALAILLVVIAVGSTWWYVDSLQADVAAARRDLATAQSATSSCATALTLANDATAKAEQKAALMQSQAQTLIDSAASDKAKNNADGAAFAEKVTHSAKAPDCQAVLEAQLCPALSGY</sequence>
<dbReference type="EMBL" id="JAAQTL010000001">
    <property type="protein sequence ID" value="NID15397.1"/>
    <property type="molecule type" value="Genomic_DNA"/>
</dbReference>